<dbReference type="Proteomes" id="UP000195667">
    <property type="component" value="Unassembled WGS sequence"/>
</dbReference>
<dbReference type="EMBL" id="FUKI01000101">
    <property type="protein sequence ID" value="SJM92373.1"/>
    <property type="molecule type" value="Genomic_DNA"/>
</dbReference>
<evidence type="ECO:0000313" key="2">
    <source>
        <dbReference type="Proteomes" id="UP000195667"/>
    </source>
</evidence>
<dbReference type="Pfam" id="PF05258">
    <property type="entry name" value="DciA"/>
    <property type="match status" value="1"/>
</dbReference>
<dbReference type="AlphaFoldDB" id="A0A1R4H802"/>
<dbReference type="OrthoDB" id="5573878at2"/>
<keyword evidence="2" id="KW-1185">Reference proteome</keyword>
<sequence>MSTFKSITHLHSRTLNQLHYKINAQRQLTQQIKAVLPTILAKQVAHCVINDKTLLLYSYSANAASQLRFYNASIIAAAGAIATVQIKIMVKPGLADTVIRKATLPSIEKIELLRSYSDRAQDDQLKTALLKLSDTLTRLSGKSAL</sequence>
<proteinExistence type="predicted"/>
<accession>A0A1R4H802</accession>
<evidence type="ECO:0008006" key="3">
    <source>
        <dbReference type="Google" id="ProtNLM"/>
    </source>
</evidence>
<protein>
    <recommendedName>
        <fullName evidence="3">DUF721 domain-containing protein</fullName>
    </recommendedName>
</protein>
<reference evidence="2" key="1">
    <citation type="submission" date="2017-02" db="EMBL/GenBank/DDBJ databases">
        <authorList>
            <person name="Daims H."/>
        </authorList>
    </citation>
    <scope>NUCLEOTIDE SEQUENCE [LARGE SCALE GENOMIC DNA]</scope>
</reference>
<evidence type="ECO:0000313" key="1">
    <source>
        <dbReference type="EMBL" id="SJM92373.1"/>
    </source>
</evidence>
<name>A0A1R4H802_9GAMM</name>
<dbReference type="InterPro" id="IPR007922">
    <property type="entry name" value="DciA-like"/>
</dbReference>
<organism evidence="1 2">
    <name type="scientific">Crenothrix polyspora</name>
    <dbReference type="NCBI Taxonomy" id="360316"/>
    <lineage>
        <taxon>Bacteria</taxon>
        <taxon>Pseudomonadati</taxon>
        <taxon>Pseudomonadota</taxon>
        <taxon>Gammaproteobacteria</taxon>
        <taxon>Methylococcales</taxon>
        <taxon>Crenotrichaceae</taxon>
        <taxon>Crenothrix</taxon>
    </lineage>
</organism>
<dbReference type="RefSeq" id="WP_087143371.1">
    <property type="nucleotide sequence ID" value="NZ_FUKI01000101.1"/>
</dbReference>
<gene>
    <name evidence="1" type="ORF">CRENPOLYSF1_270090</name>
</gene>